<name>A0A9W7XJQ6_9FUNG</name>
<evidence type="ECO:0000256" key="5">
    <source>
        <dbReference type="ARBA" id="ARBA00022989"/>
    </source>
</evidence>
<dbReference type="InterPro" id="IPR005829">
    <property type="entry name" value="Sugar_transporter_CS"/>
</dbReference>
<feature type="transmembrane region" description="Helical" evidence="8">
    <location>
        <begin position="397"/>
        <end position="421"/>
    </location>
</feature>
<evidence type="ECO:0000313" key="10">
    <source>
        <dbReference type="EMBL" id="KAJ1644147.1"/>
    </source>
</evidence>
<dbReference type="InterPro" id="IPR005828">
    <property type="entry name" value="MFS_sugar_transport-like"/>
</dbReference>
<dbReference type="SUPFAM" id="SSF103473">
    <property type="entry name" value="MFS general substrate transporter"/>
    <property type="match status" value="1"/>
</dbReference>
<evidence type="ECO:0000256" key="7">
    <source>
        <dbReference type="SAM" id="MobiDB-lite"/>
    </source>
</evidence>
<feature type="transmembrane region" description="Helical" evidence="8">
    <location>
        <begin position="428"/>
        <end position="450"/>
    </location>
</feature>
<dbReference type="PROSITE" id="PS00216">
    <property type="entry name" value="SUGAR_TRANSPORT_1"/>
    <property type="match status" value="1"/>
</dbReference>
<dbReference type="InterPro" id="IPR020846">
    <property type="entry name" value="MFS_dom"/>
</dbReference>
<feature type="transmembrane region" description="Helical" evidence="8">
    <location>
        <begin position="490"/>
        <end position="511"/>
    </location>
</feature>
<dbReference type="GO" id="GO:0015149">
    <property type="term" value="F:hexose transmembrane transporter activity"/>
    <property type="evidence" value="ECO:0007669"/>
    <property type="project" value="TreeGrafter"/>
</dbReference>
<evidence type="ECO:0000256" key="3">
    <source>
        <dbReference type="ARBA" id="ARBA00022448"/>
    </source>
</evidence>
<feature type="region of interest" description="Disordered" evidence="7">
    <location>
        <begin position="313"/>
        <end position="339"/>
    </location>
</feature>
<keyword evidence="4 8" id="KW-0812">Transmembrane</keyword>
<dbReference type="InterPro" id="IPR045263">
    <property type="entry name" value="GLUT"/>
</dbReference>
<sequence length="556" mass="60076">MAHSGRPSDAVTTDNAGGRQIIEESPLLRTANVSGGAHEDDSYKRSLDAGITLACMTNAAIVCLAPLQYGYHLAELNTPKKIITSCDKDGAHWGMLPRCLPMNDTVYSLATSIFAVGGLVGSLSAGWMAERWGRRGALVINNASFIVGPLLMAFSVSPAMLIVGRFVSGIGSGAAAVVAPMYLSEIAPVKFRGTLNMLNQLSIVMGILVALIVGMLANEGPYWRIAVCFSIVFSCMHLAITGFAVESPRYLWLHNRRTEAQAVLCRLRKTANIDDEITGWTDPSVAKSIRRASVDPRSSTSFSSNESLRVIQTDGRGVTNDRTPKPDDEHDDDEYNAAGNTLHVDSDNVTIFNVFRFAQYRKQWVLILLLHFGQQLSGINTVFFYSSSVLEKMFSSYISSVLAMMIGVLNVLATASGALIVDRFGRRPLLLSSIASMTVSIVLLGLGLGLKINSLAAVSLYLVVASFAPGYGPVPFLLGTELFDIRAAAAGGSWALAANWIGTFIVATAFLPLQNLIGEWVFSIFVVALVVCGITFYFHIPETKGRTIEEISQHFK</sequence>
<dbReference type="PANTHER" id="PTHR23503">
    <property type="entry name" value="SOLUTE CARRIER FAMILY 2"/>
    <property type="match status" value="1"/>
</dbReference>
<gene>
    <name evidence="10" type="ORF">LPJ64_004159</name>
</gene>
<dbReference type="Gene3D" id="1.20.1250.20">
    <property type="entry name" value="MFS general substrate transporter like domains"/>
    <property type="match status" value="2"/>
</dbReference>
<feature type="transmembrane region" description="Helical" evidence="8">
    <location>
        <begin position="162"/>
        <end position="183"/>
    </location>
</feature>
<proteinExistence type="inferred from homology"/>
<feature type="transmembrane region" description="Helical" evidence="8">
    <location>
        <begin position="51"/>
        <end position="71"/>
    </location>
</feature>
<comment type="similarity">
    <text evidence="2">Belongs to the major facilitator superfamily. Sugar transporter (TC 2.A.1.1) family.</text>
</comment>
<evidence type="ECO:0000313" key="11">
    <source>
        <dbReference type="Proteomes" id="UP001145021"/>
    </source>
</evidence>
<dbReference type="AlphaFoldDB" id="A0A9W7XJQ6"/>
<feature type="domain" description="Major facilitator superfamily (MFS) profile" evidence="9">
    <location>
        <begin position="58"/>
        <end position="544"/>
    </location>
</feature>
<dbReference type="InterPro" id="IPR036259">
    <property type="entry name" value="MFS_trans_sf"/>
</dbReference>
<feature type="transmembrane region" description="Helical" evidence="8">
    <location>
        <begin position="106"/>
        <end position="129"/>
    </location>
</feature>
<dbReference type="EMBL" id="JANBOH010000190">
    <property type="protein sequence ID" value="KAJ1644147.1"/>
    <property type="molecule type" value="Genomic_DNA"/>
</dbReference>
<comment type="subcellular location">
    <subcellularLocation>
        <location evidence="1">Membrane</location>
        <topology evidence="1">Multi-pass membrane protein</topology>
    </subcellularLocation>
</comment>
<reference evidence="10" key="1">
    <citation type="submission" date="2022-07" db="EMBL/GenBank/DDBJ databases">
        <title>Phylogenomic reconstructions and comparative analyses of Kickxellomycotina fungi.</title>
        <authorList>
            <person name="Reynolds N.K."/>
            <person name="Stajich J.E."/>
            <person name="Barry K."/>
            <person name="Grigoriev I.V."/>
            <person name="Crous P."/>
            <person name="Smith M.E."/>
        </authorList>
    </citation>
    <scope>NUCLEOTIDE SEQUENCE</scope>
    <source>
        <strain evidence="10">NBRC 105413</strain>
    </source>
</reference>
<feature type="transmembrane region" description="Helical" evidence="8">
    <location>
        <begin position="222"/>
        <end position="245"/>
    </location>
</feature>
<feature type="transmembrane region" description="Helical" evidence="8">
    <location>
        <begin position="364"/>
        <end position="385"/>
    </location>
</feature>
<feature type="transmembrane region" description="Helical" evidence="8">
    <location>
        <begin position="517"/>
        <end position="538"/>
    </location>
</feature>
<keyword evidence="3" id="KW-0813">Transport</keyword>
<evidence type="ECO:0000256" key="4">
    <source>
        <dbReference type="ARBA" id="ARBA00022692"/>
    </source>
</evidence>
<feature type="transmembrane region" description="Helical" evidence="8">
    <location>
        <begin position="136"/>
        <end position="156"/>
    </location>
</feature>
<dbReference type="Proteomes" id="UP001145021">
    <property type="component" value="Unassembled WGS sequence"/>
</dbReference>
<evidence type="ECO:0000256" key="1">
    <source>
        <dbReference type="ARBA" id="ARBA00004141"/>
    </source>
</evidence>
<dbReference type="PRINTS" id="PR00171">
    <property type="entry name" value="SUGRTRNSPORT"/>
</dbReference>
<keyword evidence="11" id="KW-1185">Reference proteome</keyword>
<dbReference type="Pfam" id="PF00083">
    <property type="entry name" value="Sugar_tr"/>
    <property type="match status" value="2"/>
</dbReference>
<evidence type="ECO:0000259" key="9">
    <source>
        <dbReference type="PROSITE" id="PS50850"/>
    </source>
</evidence>
<accession>A0A9W7XJQ6</accession>
<keyword evidence="5 8" id="KW-1133">Transmembrane helix</keyword>
<comment type="caution">
    <text evidence="10">The sequence shown here is derived from an EMBL/GenBank/DDBJ whole genome shotgun (WGS) entry which is preliminary data.</text>
</comment>
<dbReference type="PROSITE" id="PS00217">
    <property type="entry name" value="SUGAR_TRANSPORT_2"/>
    <property type="match status" value="1"/>
</dbReference>
<feature type="transmembrane region" description="Helical" evidence="8">
    <location>
        <begin position="195"/>
        <end position="216"/>
    </location>
</feature>
<evidence type="ECO:0000256" key="6">
    <source>
        <dbReference type="ARBA" id="ARBA00023136"/>
    </source>
</evidence>
<evidence type="ECO:0000256" key="8">
    <source>
        <dbReference type="SAM" id="Phobius"/>
    </source>
</evidence>
<dbReference type="InterPro" id="IPR003663">
    <property type="entry name" value="Sugar/inositol_transpt"/>
</dbReference>
<dbReference type="PANTHER" id="PTHR23503:SF8">
    <property type="entry name" value="FACILITATED GLUCOSE TRANSPORTER PROTEIN 1"/>
    <property type="match status" value="1"/>
</dbReference>
<organism evidence="10 11">
    <name type="scientific">Coemansia asiatica</name>
    <dbReference type="NCBI Taxonomy" id="1052880"/>
    <lineage>
        <taxon>Eukaryota</taxon>
        <taxon>Fungi</taxon>
        <taxon>Fungi incertae sedis</taxon>
        <taxon>Zoopagomycota</taxon>
        <taxon>Kickxellomycotina</taxon>
        <taxon>Kickxellomycetes</taxon>
        <taxon>Kickxellales</taxon>
        <taxon>Kickxellaceae</taxon>
        <taxon>Coemansia</taxon>
    </lineage>
</organism>
<evidence type="ECO:0000256" key="2">
    <source>
        <dbReference type="ARBA" id="ARBA00010992"/>
    </source>
</evidence>
<feature type="transmembrane region" description="Helical" evidence="8">
    <location>
        <begin position="456"/>
        <end position="478"/>
    </location>
</feature>
<keyword evidence="6 8" id="KW-0472">Membrane</keyword>
<dbReference type="GO" id="GO:0016020">
    <property type="term" value="C:membrane"/>
    <property type="evidence" value="ECO:0007669"/>
    <property type="project" value="UniProtKB-SubCell"/>
</dbReference>
<dbReference type="PROSITE" id="PS50850">
    <property type="entry name" value="MFS"/>
    <property type="match status" value="1"/>
</dbReference>
<protein>
    <recommendedName>
        <fullName evidence="9">Major facilitator superfamily (MFS) profile domain-containing protein</fullName>
    </recommendedName>
</protein>